<keyword evidence="2" id="KW-1185">Reference proteome</keyword>
<organism evidence="1 2">
    <name type="scientific">Fuerstiella marisgermanici</name>
    <dbReference type="NCBI Taxonomy" id="1891926"/>
    <lineage>
        <taxon>Bacteria</taxon>
        <taxon>Pseudomonadati</taxon>
        <taxon>Planctomycetota</taxon>
        <taxon>Planctomycetia</taxon>
        <taxon>Planctomycetales</taxon>
        <taxon>Planctomycetaceae</taxon>
        <taxon>Fuerstiella</taxon>
    </lineage>
</organism>
<evidence type="ECO:0000313" key="2">
    <source>
        <dbReference type="Proteomes" id="UP000187735"/>
    </source>
</evidence>
<reference evidence="1 2" key="1">
    <citation type="journal article" date="2016" name="Front. Microbiol.">
        <title>Fuerstia marisgermanicae gen. nov., sp. nov., an Unusual Member of the Phylum Planctomycetes from the German Wadden Sea.</title>
        <authorList>
            <person name="Kohn T."/>
            <person name="Heuer A."/>
            <person name="Jogler M."/>
            <person name="Vollmers J."/>
            <person name="Boedeker C."/>
            <person name="Bunk B."/>
            <person name="Rast P."/>
            <person name="Borchert D."/>
            <person name="Glockner I."/>
            <person name="Freese H.M."/>
            <person name="Klenk H.P."/>
            <person name="Overmann J."/>
            <person name="Kaster A.K."/>
            <person name="Rohde M."/>
            <person name="Wiegand S."/>
            <person name="Jogler C."/>
        </authorList>
    </citation>
    <scope>NUCLEOTIDE SEQUENCE [LARGE SCALE GENOMIC DNA]</scope>
    <source>
        <strain evidence="1 2">NH11</strain>
    </source>
</reference>
<dbReference type="KEGG" id="fmr:Fuma_04012"/>
<proteinExistence type="predicted"/>
<accession>A0A1P8WJZ2</accession>
<dbReference type="PROSITE" id="PS51257">
    <property type="entry name" value="PROKAR_LIPOPROTEIN"/>
    <property type="match status" value="1"/>
</dbReference>
<dbReference type="Proteomes" id="UP000187735">
    <property type="component" value="Chromosome"/>
</dbReference>
<dbReference type="RefSeq" id="WP_077025692.1">
    <property type="nucleotide sequence ID" value="NZ_CP017641.1"/>
</dbReference>
<dbReference type="SUPFAM" id="SSF54427">
    <property type="entry name" value="NTF2-like"/>
    <property type="match status" value="1"/>
</dbReference>
<name>A0A1P8WJZ2_9PLAN</name>
<dbReference type="InterPro" id="IPR032710">
    <property type="entry name" value="NTF2-like_dom_sf"/>
</dbReference>
<dbReference type="OrthoDB" id="274113at2"/>
<gene>
    <name evidence="1" type="ORF">Fuma_04012</name>
</gene>
<sequence>MNFRKFSLVDRPRVVVAVLGLITTGFCGCGGRDVPVLDETQVVEAVVTAIGDAAGDEAAFKAMFVDGAAPEDRRTYFSAAISIVGPPTIEGDTATATVKVTQGNAESEGSGGTKSAKVADGEVTWTLQKVSGEWKLKDAPLPEV</sequence>
<dbReference type="STRING" id="1891926.Fuma_04012"/>
<evidence type="ECO:0000313" key="1">
    <source>
        <dbReference type="EMBL" id="APZ94380.1"/>
    </source>
</evidence>
<dbReference type="AlphaFoldDB" id="A0A1P8WJZ2"/>
<dbReference type="EMBL" id="CP017641">
    <property type="protein sequence ID" value="APZ94380.1"/>
    <property type="molecule type" value="Genomic_DNA"/>
</dbReference>
<protein>
    <submittedName>
        <fullName evidence="1">Uncharacterized protein</fullName>
    </submittedName>
</protein>